<comment type="pathway">
    <text evidence="2">Protein modification; protein glycosylation.</text>
</comment>
<dbReference type="InterPro" id="IPR045130">
    <property type="entry name" value="OFUT2-like"/>
</dbReference>
<comment type="similarity">
    <text evidence="8">Belongs to the glycosyltransferase 68 family.</text>
</comment>
<proteinExistence type="inferred from homology"/>
<accession>A0A368GNY6</accession>
<keyword evidence="5" id="KW-0256">Endoplasmic reticulum</keyword>
<evidence type="ECO:0000256" key="7">
    <source>
        <dbReference type="ARBA" id="ARBA00023277"/>
    </source>
</evidence>
<keyword evidence="7" id="KW-0119">Carbohydrate metabolism</keyword>
<evidence type="ECO:0000256" key="8">
    <source>
        <dbReference type="ARBA" id="ARBA00025803"/>
    </source>
</evidence>
<dbReference type="GO" id="GO:0006004">
    <property type="term" value="P:fucose metabolic process"/>
    <property type="evidence" value="ECO:0007669"/>
    <property type="project" value="UniProtKB-KW"/>
</dbReference>
<evidence type="ECO:0000256" key="2">
    <source>
        <dbReference type="ARBA" id="ARBA00004922"/>
    </source>
</evidence>
<keyword evidence="6" id="KW-0294">Fucose metabolism</keyword>
<dbReference type="GO" id="GO:0005783">
    <property type="term" value="C:endoplasmic reticulum"/>
    <property type="evidence" value="ECO:0007669"/>
    <property type="project" value="UniProtKB-SubCell"/>
</dbReference>
<evidence type="ECO:0000256" key="6">
    <source>
        <dbReference type="ARBA" id="ARBA00023253"/>
    </source>
</evidence>
<evidence type="ECO:0000256" key="3">
    <source>
        <dbReference type="ARBA" id="ARBA00012196"/>
    </source>
</evidence>
<dbReference type="InterPro" id="IPR019378">
    <property type="entry name" value="GDP-Fuc_O-FucTrfase"/>
</dbReference>
<evidence type="ECO:0000256" key="9">
    <source>
        <dbReference type="ARBA" id="ARBA00026232"/>
    </source>
</evidence>
<protein>
    <recommendedName>
        <fullName evidence="9">GDP-fucose protein O-fucosyltransferase 2</fullName>
        <ecNumber evidence="3">2.4.1.221</ecNumber>
    </recommendedName>
    <alternativeName>
        <fullName evidence="10">Peptide-O-fucosyltransferase 2</fullName>
    </alternativeName>
</protein>
<evidence type="ECO:0000313" key="14">
    <source>
        <dbReference type="Proteomes" id="UP000252519"/>
    </source>
</evidence>
<evidence type="ECO:0000256" key="10">
    <source>
        <dbReference type="ARBA" id="ARBA00033083"/>
    </source>
</evidence>
<comment type="caution">
    <text evidence="13">The sequence shown here is derived from an EMBL/GenBank/DDBJ whole genome shotgun (WGS) entry which is preliminary data.</text>
</comment>
<comment type="catalytic activity">
    <reaction evidence="11">
        <text>L-threonyl-[protein] + GDP-beta-L-fucose = 3-O-(alpha-L-fucosyl)-L-threonyl-[protein] + GDP + H(+)</text>
        <dbReference type="Rhea" id="RHEA:70491"/>
        <dbReference type="Rhea" id="RHEA-COMP:11060"/>
        <dbReference type="Rhea" id="RHEA-COMP:17915"/>
        <dbReference type="ChEBI" id="CHEBI:15378"/>
        <dbReference type="ChEBI" id="CHEBI:30013"/>
        <dbReference type="ChEBI" id="CHEBI:57273"/>
        <dbReference type="ChEBI" id="CHEBI:58189"/>
        <dbReference type="ChEBI" id="CHEBI:189631"/>
        <dbReference type="EC" id="2.4.1.221"/>
    </reaction>
    <physiologicalReaction direction="left-to-right" evidence="11">
        <dbReference type="Rhea" id="RHEA:70492"/>
    </physiologicalReaction>
</comment>
<dbReference type="OrthoDB" id="422368at2759"/>
<dbReference type="PANTHER" id="PTHR13398:SF0">
    <property type="entry name" value="GDP-FUCOSE PROTEIN O-FUCOSYLTRANSFERASE 2"/>
    <property type="match status" value="1"/>
</dbReference>
<dbReference type="Pfam" id="PF10250">
    <property type="entry name" value="O-FucT"/>
    <property type="match status" value="1"/>
</dbReference>
<dbReference type="Gene3D" id="3.40.50.11350">
    <property type="match status" value="1"/>
</dbReference>
<reference evidence="13 14" key="1">
    <citation type="submission" date="2014-10" db="EMBL/GenBank/DDBJ databases">
        <title>Draft genome of the hookworm Ancylostoma caninum.</title>
        <authorList>
            <person name="Mitreva M."/>
        </authorList>
    </citation>
    <scope>NUCLEOTIDE SEQUENCE [LARGE SCALE GENOMIC DNA]</scope>
    <source>
        <strain evidence="13 14">Baltimore</strain>
    </source>
</reference>
<sequence>MCIVAQHSKREFRSRFHEGRSTLVMSSFNFQLNELCTEAGVSRVFLATDAPATEVKELSSLMRFPVIQYKNDELPDGAVAIVDQWICAHARVFIGSHVSTFSYRIQEDREILGFPPKTTFNRLCPDAEPKCEQPAKWTIVYS</sequence>
<evidence type="ECO:0000256" key="1">
    <source>
        <dbReference type="ARBA" id="ARBA00004240"/>
    </source>
</evidence>
<dbReference type="Proteomes" id="UP000252519">
    <property type="component" value="Unassembled WGS sequence"/>
</dbReference>
<evidence type="ECO:0000256" key="4">
    <source>
        <dbReference type="ARBA" id="ARBA00022679"/>
    </source>
</evidence>
<dbReference type="GO" id="GO:0046922">
    <property type="term" value="F:peptide-O-fucosyltransferase activity"/>
    <property type="evidence" value="ECO:0007669"/>
    <property type="project" value="UniProtKB-EC"/>
</dbReference>
<dbReference type="STRING" id="29170.A0A368GNY6"/>
<dbReference type="PANTHER" id="PTHR13398">
    <property type="entry name" value="GDP-FUCOSE PROTEIN O-FUCOSYLTRANSFERASE 2"/>
    <property type="match status" value="1"/>
</dbReference>
<dbReference type="AlphaFoldDB" id="A0A368GNY6"/>
<evidence type="ECO:0000256" key="11">
    <source>
        <dbReference type="ARBA" id="ARBA00047273"/>
    </source>
</evidence>
<dbReference type="EMBL" id="JOJR01000087">
    <property type="protein sequence ID" value="RCN46072.1"/>
    <property type="molecule type" value="Genomic_DNA"/>
</dbReference>
<dbReference type="EC" id="2.4.1.221" evidence="3"/>
<evidence type="ECO:0000256" key="12">
    <source>
        <dbReference type="ARBA" id="ARBA00048647"/>
    </source>
</evidence>
<name>A0A368GNY6_ANCCA</name>
<evidence type="ECO:0000313" key="13">
    <source>
        <dbReference type="EMBL" id="RCN46072.1"/>
    </source>
</evidence>
<keyword evidence="14" id="KW-1185">Reference proteome</keyword>
<comment type="catalytic activity">
    <reaction evidence="12">
        <text>L-seryl-[protein] + GDP-beta-L-fucose = 3-O-(alpha-L-fucosyl)-L-seryl-[protein] + GDP + H(+)</text>
        <dbReference type="Rhea" id="RHEA:63644"/>
        <dbReference type="Rhea" id="RHEA-COMP:9863"/>
        <dbReference type="Rhea" id="RHEA-COMP:17914"/>
        <dbReference type="ChEBI" id="CHEBI:15378"/>
        <dbReference type="ChEBI" id="CHEBI:29999"/>
        <dbReference type="ChEBI" id="CHEBI:57273"/>
        <dbReference type="ChEBI" id="CHEBI:58189"/>
        <dbReference type="ChEBI" id="CHEBI:189632"/>
        <dbReference type="EC" id="2.4.1.221"/>
    </reaction>
    <physiologicalReaction direction="left-to-right" evidence="12">
        <dbReference type="Rhea" id="RHEA:63645"/>
    </physiologicalReaction>
</comment>
<organism evidence="13 14">
    <name type="scientific">Ancylostoma caninum</name>
    <name type="common">Dog hookworm</name>
    <dbReference type="NCBI Taxonomy" id="29170"/>
    <lineage>
        <taxon>Eukaryota</taxon>
        <taxon>Metazoa</taxon>
        <taxon>Ecdysozoa</taxon>
        <taxon>Nematoda</taxon>
        <taxon>Chromadorea</taxon>
        <taxon>Rhabditida</taxon>
        <taxon>Rhabditina</taxon>
        <taxon>Rhabditomorpha</taxon>
        <taxon>Strongyloidea</taxon>
        <taxon>Ancylostomatidae</taxon>
        <taxon>Ancylostomatinae</taxon>
        <taxon>Ancylostoma</taxon>
    </lineage>
</organism>
<comment type="subcellular location">
    <subcellularLocation>
        <location evidence="1">Endoplasmic reticulum</location>
    </subcellularLocation>
</comment>
<keyword evidence="4" id="KW-0808">Transferase</keyword>
<gene>
    <name evidence="13" type="ORF">ANCCAN_07938</name>
</gene>
<evidence type="ECO:0000256" key="5">
    <source>
        <dbReference type="ARBA" id="ARBA00022824"/>
    </source>
</evidence>